<evidence type="ECO:0000313" key="1">
    <source>
        <dbReference type="EMBL" id="BBD91905.1"/>
    </source>
</evidence>
<proteinExistence type="predicted"/>
<protein>
    <submittedName>
        <fullName evidence="1">Uncharacterized protein</fullName>
    </submittedName>
</protein>
<gene>
    <name evidence="1" type="ORF">JMUB590_0798</name>
</gene>
<keyword evidence="2" id="KW-1185">Reference proteome</keyword>
<evidence type="ECO:0000313" key="2">
    <source>
        <dbReference type="Proteomes" id="UP000274772"/>
    </source>
</evidence>
<accession>A0ABN5W2C8</accession>
<reference evidence="1 2" key="1">
    <citation type="submission" date="2018-05" db="EMBL/GenBank/DDBJ databases">
        <title>Complete genome sequencing of three human clinical isolates of Staphylococcus caprae reveals virulence factors similar to those of S. epidermidis and S. capitis.</title>
        <authorList>
            <person name="Watanabe S."/>
            <person name="Cui L."/>
        </authorList>
    </citation>
    <scope>NUCLEOTIDE SEQUENCE [LARGE SCALE GENOMIC DNA]</scope>
    <source>
        <strain evidence="1 2">JMUB590</strain>
    </source>
</reference>
<dbReference type="Proteomes" id="UP000274772">
    <property type="component" value="Chromosome"/>
</dbReference>
<organism evidence="1 2">
    <name type="scientific">Staphylococcus caprae</name>
    <dbReference type="NCBI Taxonomy" id="29380"/>
    <lineage>
        <taxon>Bacteria</taxon>
        <taxon>Bacillati</taxon>
        <taxon>Bacillota</taxon>
        <taxon>Bacilli</taxon>
        <taxon>Bacillales</taxon>
        <taxon>Staphylococcaceae</taxon>
        <taxon>Staphylococcus</taxon>
    </lineage>
</organism>
<sequence>MAPQVGFEPTTDRLTADSSTTELLRINVIAWQRPTLAGRKPDYHRR</sequence>
<name>A0ABN5W2C8_9STAP</name>
<dbReference type="EMBL" id="AP018586">
    <property type="protein sequence ID" value="BBD91905.1"/>
    <property type="molecule type" value="Genomic_DNA"/>
</dbReference>